<keyword evidence="4 10" id="KW-0812">Transmembrane</keyword>
<keyword evidence="12" id="KW-1185">Reference proteome</keyword>
<name>A0A151JAU4_9HYME</name>
<organism evidence="11 12">
    <name type="scientific">Trachymyrmex cornetzi</name>
    <dbReference type="NCBI Taxonomy" id="471704"/>
    <lineage>
        <taxon>Eukaryota</taxon>
        <taxon>Metazoa</taxon>
        <taxon>Ecdysozoa</taxon>
        <taxon>Arthropoda</taxon>
        <taxon>Hexapoda</taxon>
        <taxon>Insecta</taxon>
        <taxon>Pterygota</taxon>
        <taxon>Neoptera</taxon>
        <taxon>Endopterygota</taxon>
        <taxon>Hymenoptera</taxon>
        <taxon>Apocrita</taxon>
        <taxon>Aculeata</taxon>
        <taxon>Formicoidea</taxon>
        <taxon>Formicidae</taxon>
        <taxon>Myrmicinae</taxon>
        <taxon>Trachymyrmex</taxon>
    </lineage>
</organism>
<dbReference type="GO" id="GO:0007165">
    <property type="term" value="P:signal transduction"/>
    <property type="evidence" value="ECO:0007669"/>
    <property type="project" value="UniProtKB-KW"/>
</dbReference>
<dbReference type="AlphaFoldDB" id="A0A151JAU4"/>
<proteinExistence type="inferred from homology"/>
<dbReference type="Pfam" id="PF02949">
    <property type="entry name" value="7tm_6"/>
    <property type="match status" value="2"/>
</dbReference>
<keyword evidence="7 10" id="KW-0472">Membrane</keyword>
<evidence type="ECO:0000256" key="4">
    <source>
        <dbReference type="ARBA" id="ARBA00022692"/>
    </source>
</evidence>
<keyword evidence="5 10" id="KW-0552">Olfaction</keyword>
<keyword evidence="9 10" id="KW-0807">Transducer</keyword>
<keyword evidence="3 10" id="KW-0716">Sensory transduction</keyword>
<reference evidence="11 12" key="1">
    <citation type="submission" date="2015-09" db="EMBL/GenBank/DDBJ databases">
        <title>Trachymyrmex cornetzi WGS genome.</title>
        <authorList>
            <person name="Nygaard S."/>
            <person name="Hu H."/>
            <person name="Boomsma J."/>
            <person name="Zhang G."/>
        </authorList>
    </citation>
    <scope>NUCLEOTIDE SEQUENCE [LARGE SCALE GENOMIC DNA]</scope>
    <source>
        <strain evidence="11">Tcor2-1</strain>
        <tissue evidence="11">Whole body</tissue>
    </source>
</reference>
<evidence type="ECO:0000256" key="2">
    <source>
        <dbReference type="ARBA" id="ARBA00022475"/>
    </source>
</evidence>
<evidence type="ECO:0000256" key="10">
    <source>
        <dbReference type="RuleBase" id="RU351113"/>
    </source>
</evidence>
<protein>
    <recommendedName>
        <fullName evidence="10">Odorant receptor</fullName>
    </recommendedName>
</protein>
<dbReference type="GO" id="GO:0005549">
    <property type="term" value="F:odorant binding"/>
    <property type="evidence" value="ECO:0007669"/>
    <property type="project" value="InterPro"/>
</dbReference>
<evidence type="ECO:0000256" key="8">
    <source>
        <dbReference type="ARBA" id="ARBA00023170"/>
    </source>
</evidence>
<feature type="transmembrane region" description="Helical" evidence="10">
    <location>
        <begin position="139"/>
        <end position="159"/>
    </location>
</feature>
<feature type="transmembrane region" description="Helical" evidence="10">
    <location>
        <begin position="415"/>
        <end position="432"/>
    </location>
</feature>
<dbReference type="GO" id="GO:0005886">
    <property type="term" value="C:plasma membrane"/>
    <property type="evidence" value="ECO:0007669"/>
    <property type="project" value="UniProtKB-SubCell"/>
</dbReference>
<evidence type="ECO:0000313" key="12">
    <source>
        <dbReference type="Proteomes" id="UP000078492"/>
    </source>
</evidence>
<evidence type="ECO:0000313" key="11">
    <source>
        <dbReference type="EMBL" id="KYN22236.1"/>
    </source>
</evidence>
<dbReference type="PANTHER" id="PTHR21137:SF35">
    <property type="entry name" value="ODORANT RECEPTOR 19A-RELATED"/>
    <property type="match status" value="1"/>
</dbReference>
<evidence type="ECO:0000256" key="9">
    <source>
        <dbReference type="ARBA" id="ARBA00023224"/>
    </source>
</evidence>
<feature type="transmembrane region" description="Helical" evidence="10">
    <location>
        <begin position="283"/>
        <end position="302"/>
    </location>
</feature>
<dbReference type="GO" id="GO:0004984">
    <property type="term" value="F:olfactory receptor activity"/>
    <property type="evidence" value="ECO:0007669"/>
    <property type="project" value="InterPro"/>
</dbReference>
<comment type="similarity">
    <text evidence="10">Belongs to the insect chemoreceptor superfamily. Heteromeric odorant receptor channel (TC 1.A.69) family.</text>
</comment>
<feature type="transmembrane region" description="Helical" evidence="10">
    <location>
        <begin position="86"/>
        <end position="107"/>
    </location>
</feature>
<feature type="transmembrane region" description="Helical" evidence="10">
    <location>
        <begin position="337"/>
        <end position="366"/>
    </location>
</feature>
<keyword evidence="2" id="KW-1003">Cell membrane</keyword>
<evidence type="ECO:0000256" key="1">
    <source>
        <dbReference type="ARBA" id="ARBA00004651"/>
    </source>
</evidence>
<keyword evidence="6 10" id="KW-1133">Transmembrane helix</keyword>
<accession>A0A151JAU4</accession>
<dbReference type="Proteomes" id="UP000078492">
    <property type="component" value="Unassembled WGS sequence"/>
</dbReference>
<evidence type="ECO:0000256" key="3">
    <source>
        <dbReference type="ARBA" id="ARBA00022606"/>
    </source>
</evidence>
<comment type="subcellular location">
    <subcellularLocation>
        <location evidence="1 10">Cell membrane</location>
        <topology evidence="1 10">Multi-pass membrane protein</topology>
    </subcellularLocation>
</comment>
<gene>
    <name evidence="11" type="ORF">ALC57_05363</name>
</gene>
<dbReference type="PANTHER" id="PTHR21137">
    <property type="entry name" value="ODORANT RECEPTOR"/>
    <property type="match status" value="1"/>
</dbReference>
<keyword evidence="8 10" id="KW-0675">Receptor</keyword>
<dbReference type="EMBL" id="KQ979216">
    <property type="protein sequence ID" value="KYN22236.1"/>
    <property type="molecule type" value="Genomic_DNA"/>
</dbReference>
<evidence type="ECO:0000256" key="7">
    <source>
        <dbReference type="ARBA" id="ARBA00023136"/>
    </source>
</evidence>
<evidence type="ECO:0000256" key="6">
    <source>
        <dbReference type="ARBA" id="ARBA00022989"/>
    </source>
</evidence>
<dbReference type="InterPro" id="IPR004117">
    <property type="entry name" value="7tm6_olfct_rcpt"/>
</dbReference>
<feature type="transmembrane region" description="Helical" evidence="10">
    <location>
        <begin position="36"/>
        <end position="65"/>
    </location>
</feature>
<feature type="transmembrane region" description="Helical" evidence="10">
    <location>
        <begin position="171"/>
        <end position="190"/>
    </location>
</feature>
<evidence type="ECO:0000256" key="5">
    <source>
        <dbReference type="ARBA" id="ARBA00022725"/>
    </source>
</evidence>
<sequence>MKYLLKQIKLDWNSIEDESEIRILEKYAIENRLVSLILSFIVAFAMFLIVIIELTPVVLDVVIPMNKSRPRQIKMDFELFIDKEQYFYIYLIQEIVLIMIEMFTVLATGTLSLAFFRHCCATFKIARFSTFFLNIMNKWYFTLVIISVMSLSCNLFRLLNALILLNEFSEITLCIGIVGCHFIVMFVTNFVGQSVIDHYAEIFNAAYNTMWYLAPLTMQKLLLFVMQNSLKAYTLTIGHIYVTSLEGFSTMKYLLEQIKLDWNSFEDEHEIRILEKYAIENRLVSLILGFFVANFMFLTVIIELTPVVLDAIAPMNKSRPRKIWMDFELFIDQEQYFYIYLIHEIIALLISVLTFLAIGTLSLAFFRHCCATFKVASNIIENTVTKHTLQIPTYRRTHVMYQQIIRAVHVHRKSAQLALFNLFLAFIIYYLYVTNIDILILKSILYNAFIYLDSKV</sequence>